<feature type="transmembrane region" description="Helical" evidence="6">
    <location>
        <begin position="73"/>
        <end position="91"/>
    </location>
</feature>
<dbReference type="InterPro" id="IPR050375">
    <property type="entry name" value="MFS_TsgA-like"/>
</dbReference>
<keyword evidence="2" id="KW-1003">Cell membrane</keyword>
<dbReference type="PANTHER" id="PTHR43702:SF3">
    <property type="entry name" value="PROTEIN TSGA"/>
    <property type="match status" value="1"/>
</dbReference>
<feature type="transmembrane region" description="Helical" evidence="6">
    <location>
        <begin position="272"/>
        <end position="289"/>
    </location>
</feature>
<proteinExistence type="predicted"/>
<evidence type="ECO:0000313" key="8">
    <source>
        <dbReference type="EMBL" id="MFH6982809.1"/>
    </source>
</evidence>
<feature type="transmembrane region" description="Helical" evidence="6">
    <location>
        <begin position="243"/>
        <end position="265"/>
    </location>
</feature>
<accession>A0ABW7N7V9</accession>
<evidence type="ECO:0000313" key="9">
    <source>
        <dbReference type="Proteomes" id="UP001610063"/>
    </source>
</evidence>
<sequence length="380" mass="41333">MRGQSIKLIAPVLLSYIVMGFVDIVGVSTGYAQRDFSLTPDMAQLIPSMVFVWFFVLSIPVGVLQSRLGKKRILITGVFLTSLGMFVPFIHYSYPTLLLSFLFLGVGNTVIQVASNPLLKDAVPESKFSSFMSLSQFIKAISSLIGPLIVTIMVTRFGDWKHVFLVYGAVSIISGTWLIMVNIEEAQTTQKASFSSSLKLLRNPLVLSMVVSIFLIVGLDVGMNTNIQNLLVQKFGLTLEKASLGISVYFFALMVSRFFGAILLAKVKNFSFLVWSALLSCLFIILLMVSPSSSLAIVSIALIGLVSGNLFPLVFSLTINKLPERSNEISALMIMAVVGGAVIPPVMGLVNKMLGASLSFVVVLICALYVFGSSFILKKH</sequence>
<evidence type="ECO:0000256" key="3">
    <source>
        <dbReference type="ARBA" id="ARBA00022692"/>
    </source>
</evidence>
<dbReference type="SUPFAM" id="SSF103473">
    <property type="entry name" value="MFS general substrate transporter"/>
    <property type="match status" value="1"/>
</dbReference>
<dbReference type="Pfam" id="PF07690">
    <property type="entry name" value="MFS_1"/>
    <property type="match status" value="1"/>
</dbReference>
<feature type="domain" description="Major facilitator superfamily (MFS) profile" evidence="7">
    <location>
        <begin position="1"/>
        <end position="380"/>
    </location>
</feature>
<feature type="transmembrane region" description="Helical" evidence="6">
    <location>
        <begin position="45"/>
        <end position="64"/>
    </location>
</feature>
<dbReference type="PROSITE" id="PS50850">
    <property type="entry name" value="MFS"/>
    <property type="match status" value="1"/>
</dbReference>
<dbReference type="PANTHER" id="PTHR43702">
    <property type="entry name" value="L-FUCOSE-PROTON SYMPORTER"/>
    <property type="match status" value="1"/>
</dbReference>
<keyword evidence="4 6" id="KW-1133">Transmembrane helix</keyword>
<dbReference type="InterPro" id="IPR022324">
    <property type="entry name" value="Bacilysin_exporter_BacE_put"/>
</dbReference>
<dbReference type="Gene3D" id="1.20.1250.20">
    <property type="entry name" value="MFS general substrate transporter like domains"/>
    <property type="match status" value="2"/>
</dbReference>
<dbReference type="Proteomes" id="UP001610063">
    <property type="component" value="Unassembled WGS sequence"/>
</dbReference>
<feature type="transmembrane region" description="Helical" evidence="6">
    <location>
        <begin position="12"/>
        <end position="33"/>
    </location>
</feature>
<dbReference type="InterPro" id="IPR020846">
    <property type="entry name" value="MFS_dom"/>
</dbReference>
<evidence type="ECO:0000256" key="1">
    <source>
        <dbReference type="ARBA" id="ARBA00004429"/>
    </source>
</evidence>
<feature type="transmembrane region" description="Helical" evidence="6">
    <location>
        <begin position="356"/>
        <end position="377"/>
    </location>
</feature>
<evidence type="ECO:0000259" key="7">
    <source>
        <dbReference type="PROSITE" id="PS50850"/>
    </source>
</evidence>
<feature type="transmembrane region" description="Helical" evidence="6">
    <location>
        <begin position="204"/>
        <end position="223"/>
    </location>
</feature>
<dbReference type="RefSeq" id="WP_395416447.1">
    <property type="nucleotide sequence ID" value="NZ_JBIPKE010000013.1"/>
</dbReference>
<feature type="transmembrane region" description="Helical" evidence="6">
    <location>
        <begin position="164"/>
        <end position="183"/>
    </location>
</feature>
<feature type="transmembrane region" description="Helical" evidence="6">
    <location>
        <begin position="140"/>
        <end position="158"/>
    </location>
</feature>
<name>A0ABW7N7V9_9BACT</name>
<reference evidence="8 9" key="1">
    <citation type="journal article" date="2013" name="Int. J. Syst. Evol. Microbiol.">
        <title>Marinoscillum luteum sp. nov., isolated from marine sediment.</title>
        <authorList>
            <person name="Cha I.T."/>
            <person name="Park S.J."/>
            <person name="Kim S.J."/>
            <person name="Kim J.G."/>
            <person name="Jung M.Y."/>
            <person name="Shin K.S."/>
            <person name="Kwon K.K."/>
            <person name="Yang S.H."/>
            <person name="Seo Y.S."/>
            <person name="Rhee S.K."/>
        </authorList>
    </citation>
    <scope>NUCLEOTIDE SEQUENCE [LARGE SCALE GENOMIC DNA]</scope>
    <source>
        <strain evidence="8 9">KCTC 23939</strain>
    </source>
</reference>
<feature type="transmembrane region" description="Helical" evidence="6">
    <location>
        <begin position="329"/>
        <end position="350"/>
    </location>
</feature>
<dbReference type="EMBL" id="JBIPKE010000013">
    <property type="protein sequence ID" value="MFH6982809.1"/>
    <property type="molecule type" value="Genomic_DNA"/>
</dbReference>
<comment type="caution">
    <text evidence="8">The sequence shown here is derived from an EMBL/GenBank/DDBJ whole genome shotgun (WGS) entry which is preliminary data.</text>
</comment>
<keyword evidence="3 6" id="KW-0812">Transmembrane</keyword>
<feature type="transmembrane region" description="Helical" evidence="6">
    <location>
        <begin position="97"/>
        <end position="119"/>
    </location>
</feature>
<evidence type="ECO:0000256" key="2">
    <source>
        <dbReference type="ARBA" id="ARBA00022475"/>
    </source>
</evidence>
<dbReference type="InterPro" id="IPR011701">
    <property type="entry name" value="MFS"/>
</dbReference>
<comment type="subcellular location">
    <subcellularLocation>
        <location evidence="1">Cell inner membrane</location>
        <topology evidence="1">Multi-pass membrane protein</topology>
    </subcellularLocation>
</comment>
<keyword evidence="5 6" id="KW-0472">Membrane</keyword>
<evidence type="ECO:0000256" key="6">
    <source>
        <dbReference type="SAM" id="Phobius"/>
    </source>
</evidence>
<evidence type="ECO:0000256" key="4">
    <source>
        <dbReference type="ARBA" id="ARBA00022989"/>
    </source>
</evidence>
<keyword evidence="9" id="KW-1185">Reference proteome</keyword>
<dbReference type="InterPro" id="IPR036259">
    <property type="entry name" value="MFS_trans_sf"/>
</dbReference>
<feature type="transmembrane region" description="Helical" evidence="6">
    <location>
        <begin position="295"/>
        <end position="317"/>
    </location>
</feature>
<dbReference type="PRINTS" id="PR01988">
    <property type="entry name" value="EXPORTERBACE"/>
</dbReference>
<organism evidence="8 9">
    <name type="scientific">Marinoscillum luteum</name>
    <dbReference type="NCBI Taxonomy" id="861051"/>
    <lineage>
        <taxon>Bacteria</taxon>
        <taxon>Pseudomonadati</taxon>
        <taxon>Bacteroidota</taxon>
        <taxon>Cytophagia</taxon>
        <taxon>Cytophagales</taxon>
        <taxon>Reichenbachiellaceae</taxon>
        <taxon>Marinoscillum</taxon>
    </lineage>
</organism>
<evidence type="ECO:0000256" key="5">
    <source>
        <dbReference type="ARBA" id="ARBA00023136"/>
    </source>
</evidence>
<protein>
    <submittedName>
        <fullName evidence="8">MFS transporter</fullName>
    </submittedName>
</protein>
<gene>
    <name evidence="8" type="ORF">ACHKAR_05145</name>
</gene>